<organism evidence="1 2">
    <name type="scientific">Polynucleobacter paneuropaeus</name>
    <dbReference type="NCBI Taxonomy" id="2527775"/>
    <lineage>
        <taxon>Bacteria</taxon>
        <taxon>Pseudomonadati</taxon>
        <taxon>Pseudomonadota</taxon>
        <taxon>Betaproteobacteria</taxon>
        <taxon>Burkholderiales</taxon>
        <taxon>Burkholderiaceae</taxon>
        <taxon>Polynucleobacter</taxon>
    </lineage>
</organism>
<dbReference type="AlphaFoldDB" id="A0A2Z4JR80"/>
<proteinExistence type="predicted"/>
<accession>A0A2Z4JR80</accession>
<dbReference type="Proteomes" id="UP000248592">
    <property type="component" value="Chromosome"/>
</dbReference>
<sequence>MQNLNLKDFAHGIHIEENVFNTEEIEQLRVAFYEVLELCESYRAKMGIESGMDNTVHHVLFMREIFQKMIQKTENKKILDLFFDGKKYILNSLGGNNNTKINYASNIHRDVRFYTEDKLMLNSIWCISPLNMNTGSTQFLLGSHLKEGPPSQKEFEDSCISITAAVGSIVYFDSRIWHRAGKPIEGLKERVIYTPIYSRAFIKPGFDYSSACQASESFDDSSDFLKQLSSYFSDVPRNHLDWYGFNKRRFYIKDQDI</sequence>
<name>A0A2Z4JR80_9BURK</name>
<dbReference type="GO" id="GO:0016706">
    <property type="term" value="F:2-oxoglutarate-dependent dioxygenase activity"/>
    <property type="evidence" value="ECO:0007669"/>
    <property type="project" value="UniProtKB-ARBA"/>
</dbReference>
<dbReference type="Gene3D" id="2.60.120.620">
    <property type="entry name" value="q2cbj1_9rhob like domain"/>
    <property type="match status" value="1"/>
</dbReference>
<dbReference type="EMBL" id="CP030085">
    <property type="protein sequence ID" value="AWW49193.1"/>
    <property type="molecule type" value="Genomic_DNA"/>
</dbReference>
<protein>
    <recommendedName>
        <fullName evidence="3">Phytanoyl-CoA dioxygenase</fullName>
    </recommendedName>
</protein>
<evidence type="ECO:0000313" key="1">
    <source>
        <dbReference type="EMBL" id="AWW49193.1"/>
    </source>
</evidence>
<dbReference type="SUPFAM" id="SSF51197">
    <property type="entry name" value="Clavaminate synthase-like"/>
    <property type="match status" value="1"/>
</dbReference>
<dbReference type="Pfam" id="PF05721">
    <property type="entry name" value="PhyH"/>
    <property type="match status" value="1"/>
</dbReference>
<evidence type="ECO:0008006" key="3">
    <source>
        <dbReference type="Google" id="ProtNLM"/>
    </source>
</evidence>
<evidence type="ECO:0000313" key="2">
    <source>
        <dbReference type="Proteomes" id="UP000248592"/>
    </source>
</evidence>
<dbReference type="RefSeq" id="WP_112294301.1">
    <property type="nucleotide sequence ID" value="NZ_CP030085.1"/>
</dbReference>
<gene>
    <name evidence="1" type="ORF">Pas1_01665</name>
</gene>
<reference evidence="2" key="1">
    <citation type="submission" date="2018-06" db="EMBL/GenBank/DDBJ databases">
        <title>Description of a new Polynucleobacter species.</title>
        <authorList>
            <person name="Hahn M.W."/>
        </authorList>
    </citation>
    <scope>NUCLEOTIDE SEQUENCE [LARGE SCALE GENOMIC DNA]</scope>
    <source>
        <strain evidence="2">MG-25-Pas1-D2</strain>
    </source>
</reference>
<dbReference type="InterPro" id="IPR008775">
    <property type="entry name" value="Phytyl_CoA_dOase-like"/>
</dbReference>